<evidence type="ECO:0000313" key="3">
    <source>
        <dbReference type="Proteomes" id="UP000295075"/>
    </source>
</evidence>
<dbReference type="GO" id="GO:0006508">
    <property type="term" value="P:proteolysis"/>
    <property type="evidence" value="ECO:0007669"/>
    <property type="project" value="InterPro"/>
</dbReference>
<gene>
    <name evidence="2" type="ORF">E1261_12000</name>
</gene>
<dbReference type="EMBL" id="SMKA01000038">
    <property type="protein sequence ID" value="TDC30975.1"/>
    <property type="molecule type" value="Genomic_DNA"/>
</dbReference>
<dbReference type="SUPFAM" id="SSF52096">
    <property type="entry name" value="ClpP/crotonase"/>
    <property type="match status" value="1"/>
</dbReference>
<comment type="caution">
    <text evidence="2">The sequence shown here is derived from an EMBL/GenBank/DDBJ whole genome shotgun (WGS) entry which is preliminary data.</text>
</comment>
<keyword evidence="3" id="KW-1185">Reference proteome</keyword>
<dbReference type="GO" id="GO:0008236">
    <property type="term" value="F:serine-type peptidase activity"/>
    <property type="evidence" value="ECO:0007669"/>
    <property type="project" value="InterPro"/>
</dbReference>
<dbReference type="Pfam" id="PF03572">
    <property type="entry name" value="Peptidase_S41"/>
    <property type="match status" value="1"/>
</dbReference>
<organism evidence="2 3">
    <name type="scientific">Kribbella albertanoniae</name>
    <dbReference type="NCBI Taxonomy" id="1266829"/>
    <lineage>
        <taxon>Bacteria</taxon>
        <taxon>Bacillati</taxon>
        <taxon>Actinomycetota</taxon>
        <taxon>Actinomycetes</taxon>
        <taxon>Propionibacteriales</taxon>
        <taxon>Kribbellaceae</taxon>
        <taxon>Kribbella</taxon>
    </lineage>
</organism>
<reference evidence="2 3" key="1">
    <citation type="submission" date="2019-03" db="EMBL/GenBank/DDBJ databases">
        <title>Draft genome sequences of novel Actinobacteria.</title>
        <authorList>
            <person name="Sahin N."/>
            <person name="Ay H."/>
            <person name="Saygin H."/>
        </authorList>
    </citation>
    <scope>NUCLEOTIDE SEQUENCE [LARGE SCALE GENOMIC DNA]</scope>
    <source>
        <strain evidence="2 3">JCM 30547</strain>
    </source>
</reference>
<evidence type="ECO:0000313" key="2">
    <source>
        <dbReference type="EMBL" id="TDC30975.1"/>
    </source>
</evidence>
<dbReference type="CDD" id="cd07563">
    <property type="entry name" value="Peptidase_S41_IRBP"/>
    <property type="match status" value="1"/>
</dbReference>
<evidence type="ECO:0000259" key="1">
    <source>
        <dbReference type="SMART" id="SM00245"/>
    </source>
</evidence>
<dbReference type="SMART" id="SM00245">
    <property type="entry name" value="TSPc"/>
    <property type="match status" value="1"/>
</dbReference>
<feature type="domain" description="Tail specific protease" evidence="1">
    <location>
        <begin position="99"/>
        <end position="290"/>
    </location>
</feature>
<sequence>MVEPADLEPLFYCSTMSDALVVCDLVERLTGWLRRLMPASPRRDALVAGLTERFESVDTPVTGADCVAIERCAWTVSRHLSLIFEPGGTGLPDTVSRGWPDPDPDVVRARAACVSQVRRMADGTCLISVDDLDAVSLAQPYLDGAFALAQGSARILLDLRANGGGDPATVAHIAGWLLGDTPTQLSEVVYRDRRRQWWTPALPSGTSLRQPVAVLVGRGTFSSGEALAYHLQARGRVVVVGETTPGAADHITPIRLAPTVVAFLPEAYVVDSITGTNWEGVGVVPDVVSPPDTVIETAVAALR</sequence>
<dbReference type="PANTHER" id="PTHR11261:SF3">
    <property type="entry name" value="RETINOL-BINDING PROTEIN 3"/>
    <property type="match status" value="1"/>
</dbReference>
<dbReference type="InterPro" id="IPR029045">
    <property type="entry name" value="ClpP/crotonase-like_dom_sf"/>
</dbReference>
<proteinExistence type="predicted"/>
<protein>
    <recommendedName>
        <fullName evidence="1">Tail specific protease domain-containing protein</fullName>
    </recommendedName>
</protein>
<accession>A0A4V2XRW4</accession>
<dbReference type="InterPro" id="IPR005151">
    <property type="entry name" value="Tail-specific_protease"/>
</dbReference>
<name>A0A4V2XRW4_9ACTN</name>
<dbReference type="Proteomes" id="UP000295075">
    <property type="component" value="Unassembled WGS sequence"/>
</dbReference>
<dbReference type="PANTHER" id="PTHR11261">
    <property type="entry name" value="INTERPHOTORECEPTOR RETINOID-BINDING PROTEIN"/>
    <property type="match status" value="1"/>
</dbReference>
<dbReference type="AlphaFoldDB" id="A0A4V2XRW4"/>
<dbReference type="OrthoDB" id="6397760at2"/>
<dbReference type="Gene3D" id="3.90.226.10">
    <property type="entry name" value="2-enoyl-CoA Hydratase, Chain A, domain 1"/>
    <property type="match status" value="1"/>
</dbReference>